<dbReference type="PANTHER" id="PTHR33841:SF1">
    <property type="entry name" value="DNA METHYLTRANSFERASE A"/>
    <property type="match status" value="1"/>
</dbReference>
<evidence type="ECO:0000256" key="1">
    <source>
        <dbReference type="ARBA" id="ARBA00011900"/>
    </source>
</evidence>
<dbReference type="InterPro" id="IPR029063">
    <property type="entry name" value="SAM-dependent_MTases_sf"/>
</dbReference>
<dbReference type="InterPro" id="IPR046820">
    <property type="entry name" value="MmeI_TRD"/>
</dbReference>
<evidence type="ECO:0000259" key="8">
    <source>
        <dbReference type="Pfam" id="PF20466"/>
    </source>
</evidence>
<evidence type="ECO:0000256" key="2">
    <source>
        <dbReference type="ARBA" id="ARBA00022603"/>
    </source>
</evidence>
<evidence type="ECO:0000313" key="10">
    <source>
        <dbReference type="EMBL" id="MCK0196430.1"/>
    </source>
</evidence>
<dbReference type="Gene3D" id="3.40.50.150">
    <property type="entry name" value="Vaccinia Virus protein VP39"/>
    <property type="match status" value="1"/>
</dbReference>
<dbReference type="GO" id="GO:0032259">
    <property type="term" value="P:methylation"/>
    <property type="evidence" value="ECO:0007669"/>
    <property type="project" value="UniProtKB-KW"/>
</dbReference>
<dbReference type="InterPro" id="IPR046816">
    <property type="entry name" value="MmeI_Mtase"/>
</dbReference>
<dbReference type="EC" id="2.1.1.72" evidence="1"/>
<sequence length="1161" mass="128691">MVDAEAFISRWSARGGGQERANYALFLAELCQLIGVDPPEPAGPASELNAYVFERAVTFREPDGTSARGRIDLYKRGCFVLEAKQSRQGSGAKARVLDRVSPPSPSAPQGRRESRRWDVLMMNARRQAEDYARALPAGEGWPPFLVVCDVGHCFELYADFSGQGKNYAQFPDRQGFRIFLDDLRTPEARERLRLVWTAPHALDPTRRAAKVTRDIAARLAAVSKFLEGRTTHDGRLAHDRHAIAAFLMRCLFTMFAEDVELIHKDSFKQVLERCRMLPDLFPELVGQLWEVMDTGGFAYAIEERVKRFNGYLFKDRTVLPLPAEAIGELLAAARANWREVEPAIFGTLLEQALDPVERRRLGAHYTPRASVERLVLATVIEPLRADWDHVRAAAERLTAAGKGDDALAEVQRFHTRLCDTYVLDPACGTGNFLYVALELMKRLEGEVLEALADLGGQEMLGLDRHMVDPHQFLGIEINPHAAAIAELVVWIGFLQWFFRTAKGQPTEPILRDFRAIAAMDAVLTHDGAEPATDAVGAPLMQTDAEGRRVPVLHLRNPRVPAWPKADFIVGNPPFMGGKDIRGRLGEGYARALWAAHPHMNESADLVMYWWDRAAELLTRKGTRLKRFGFVTTNSITQDFSRRVMAARMRAKHPVSLLTAVPDHPWTRATKDAAAVRIAMTVAAAGRHEGLLMEVVQEEGLESDTPAITFSERRGEINPDLTVGADVTGARALKANAVICSPGVKLHGAGFIVTPGEAAALGLGRREGLDAHIRPYRNGRDLTAHPRGVMVIDLFGLTAEEVRGRFPEVYQHLLSHVKADRQKQVERSATRDAREYVEKWWLFGKPRQDFRPALAGLPRYIATVETARHRVFQFLDAAICPDNMLVCIASEDAYALGVLSSSIHVGWALRAGGWLGIGNDPRYSKSRVFDPFPFPDTPAALKARIRAVAEELDAFRKARQSEHPRLTLTGMYNVLEKLKAGAPLEADDRGILEEGLVLILQELHESLDALVREAYGWPAGLSAQAMLARLVALNAERADEEARGLVRWLRPDYQRARLRLDAAAVLRERREAVEGQPEMPSVFALRTPPKPAFPANEVERTAAIMAALAEASAALDAAGIAGRFRQGRRIEPQVRATLHALARMGFAAPARNGEGFVLPRGG</sequence>
<dbReference type="Pfam" id="PF20465">
    <property type="entry name" value="MmeI_hel"/>
    <property type="match status" value="1"/>
</dbReference>
<dbReference type="PANTHER" id="PTHR33841">
    <property type="entry name" value="DNA METHYLTRANSFERASE YEEA-RELATED"/>
    <property type="match status" value="1"/>
</dbReference>
<dbReference type="GO" id="GO:0008168">
    <property type="term" value="F:methyltransferase activity"/>
    <property type="evidence" value="ECO:0007669"/>
    <property type="project" value="UniProtKB-KW"/>
</dbReference>
<evidence type="ECO:0000259" key="7">
    <source>
        <dbReference type="Pfam" id="PF20465"/>
    </source>
</evidence>
<accession>A0ABT0D911</accession>
<dbReference type="InterPro" id="IPR002052">
    <property type="entry name" value="DNA_methylase_N6_adenine_CS"/>
</dbReference>
<comment type="caution">
    <text evidence="10">The sequence shown here is derived from an EMBL/GenBank/DDBJ whole genome shotgun (WGS) entry which is preliminary data.</text>
</comment>
<organism evidence="10 11">
    <name type="scientific">Ancylobacter crimeensis</name>
    <dbReference type="NCBI Taxonomy" id="2579147"/>
    <lineage>
        <taxon>Bacteria</taxon>
        <taxon>Pseudomonadati</taxon>
        <taxon>Pseudomonadota</taxon>
        <taxon>Alphaproteobacteria</taxon>
        <taxon>Hyphomicrobiales</taxon>
        <taxon>Xanthobacteraceae</taxon>
        <taxon>Ancylobacter</taxon>
    </lineage>
</organism>
<dbReference type="EMBL" id="JALKCH010000003">
    <property type="protein sequence ID" value="MCK0196430.1"/>
    <property type="molecule type" value="Genomic_DNA"/>
</dbReference>
<dbReference type="InterPro" id="IPR046819">
    <property type="entry name" value="MmeI_hel"/>
</dbReference>
<protein>
    <recommendedName>
        <fullName evidence="1">site-specific DNA-methyltransferase (adenine-specific)</fullName>
        <ecNumber evidence="1">2.1.1.72</ecNumber>
    </recommendedName>
</protein>
<name>A0ABT0D911_9HYPH</name>
<evidence type="ECO:0000313" key="11">
    <source>
        <dbReference type="Proteomes" id="UP001203284"/>
    </source>
</evidence>
<dbReference type="Pfam" id="PF20473">
    <property type="entry name" value="MmeI_Mtase"/>
    <property type="match status" value="1"/>
</dbReference>
<feature type="domain" description="MmeI-like helicase spacer" evidence="7">
    <location>
        <begin position="241"/>
        <end position="313"/>
    </location>
</feature>
<dbReference type="Pfam" id="PF20466">
    <property type="entry name" value="MmeI_TRD"/>
    <property type="match status" value="1"/>
</dbReference>
<evidence type="ECO:0000259" key="9">
    <source>
        <dbReference type="Pfam" id="PF20473"/>
    </source>
</evidence>
<dbReference type="Pfam" id="PF20464">
    <property type="entry name" value="MmeI_N"/>
    <property type="match status" value="1"/>
</dbReference>
<evidence type="ECO:0000259" key="6">
    <source>
        <dbReference type="Pfam" id="PF20464"/>
    </source>
</evidence>
<feature type="domain" description="MmeI-like N-terminal" evidence="6">
    <location>
        <begin position="4"/>
        <end position="227"/>
    </location>
</feature>
<feature type="region of interest" description="Disordered" evidence="5">
    <location>
        <begin position="90"/>
        <end position="115"/>
    </location>
</feature>
<evidence type="ECO:0000256" key="4">
    <source>
        <dbReference type="ARBA" id="ARBA00047942"/>
    </source>
</evidence>
<evidence type="ECO:0000256" key="3">
    <source>
        <dbReference type="ARBA" id="ARBA00022679"/>
    </source>
</evidence>
<dbReference type="InterPro" id="IPR046817">
    <property type="entry name" value="MmeI_N"/>
</dbReference>
<reference evidence="10 11" key="1">
    <citation type="submission" date="2022-04" db="EMBL/GenBank/DDBJ databases">
        <authorList>
            <person name="Grouzdev D.S."/>
            <person name="Pantiukh K.S."/>
            <person name="Krutkina M.S."/>
        </authorList>
    </citation>
    <scope>NUCLEOTIDE SEQUENCE [LARGE SCALE GENOMIC DNA]</scope>
    <source>
        <strain evidence="10 11">6x-1</strain>
    </source>
</reference>
<keyword evidence="2 10" id="KW-0489">Methyltransferase</keyword>
<comment type="catalytic activity">
    <reaction evidence="4">
        <text>a 2'-deoxyadenosine in DNA + S-adenosyl-L-methionine = an N(6)-methyl-2'-deoxyadenosine in DNA + S-adenosyl-L-homocysteine + H(+)</text>
        <dbReference type="Rhea" id="RHEA:15197"/>
        <dbReference type="Rhea" id="RHEA-COMP:12418"/>
        <dbReference type="Rhea" id="RHEA-COMP:12419"/>
        <dbReference type="ChEBI" id="CHEBI:15378"/>
        <dbReference type="ChEBI" id="CHEBI:57856"/>
        <dbReference type="ChEBI" id="CHEBI:59789"/>
        <dbReference type="ChEBI" id="CHEBI:90615"/>
        <dbReference type="ChEBI" id="CHEBI:90616"/>
        <dbReference type="EC" id="2.1.1.72"/>
    </reaction>
</comment>
<feature type="domain" description="MmeI-like DNA-methyltransferase" evidence="9">
    <location>
        <begin position="407"/>
        <end position="679"/>
    </location>
</feature>
<evidence type="ECO:0000256" key="5">
    <source>
        <dbReference type="SAM" id="MobiDB-lite"/>
    </source>
</evidence>
<feature type="domain" description="MmeI-like target recognition" evidence="8">
    <location>
        <begin position="804"/>
        <end position="935"/>
    </location>
</feature>
<dbReference type="InterPro" id="IPR050953">
    <property type="entry name" value="N4_N6_ade-DNA_methylase"/>
</dbReference>
<dbReference type="Proteomes" id="UP001203284">
    <property type="component" value="Unassembled WGS sequence"/>
</dbReference>
<dbReference type="PROSITE" id="PS00092">
    <property type="entry name" value="N6_MTASE"/>
    <property type="match status" value="1"/>
</dbReference>
<gene>
    <name evidence="10" type="ORF">MWN34_05825</name>
</gene>
<dbReference type="RefSeq" id="WP_247027487.1">
    <property type="nucleotide sequence ID" value="NZ_JALKCH010000003.1"/>
</dbReference>
<keyword evidence="11" id="KW-1185">Reference proteome</keyword>
<dbReference type="SUPFAM" id="SSF53335">
    <property type="entry name" value="S-adenosyl-L-methionine-dependent methyltransferases"/>
    <property type="match status" value="1"/>
</dbReference>
<keyword evidence="3" id="KW-0808">Transferase</keyword>
<dbReference type="PRINTS" id="PR00507">
    <property type="entry name" value="N12N6MTFRASE"/>
</dbReference>
<proteinExistence type="predicted"/>